<dbReference type="EMBL" id="MCFD01000017">
    <property type="protein sequence ID" value="ORX66213.1"/>
    <property type="molecule type" value="Genomic_DNA"/>
</dbReference>
<dbReference type="OrthoDB" id="69928at2759"/>
<name>A0A1Y1VY98_9FUNG</name>
<evidence type="ECO:0000259" key="2">
    <source>
        <dbReference type="Pfam" id="PF10373"/>
    </source>
</evidence>
<dbReference type="InterPro" id="IPR045153">
    <property type="entry name" value="Est1/Ebs1-like"/>
</dbReference>
<dbReference type="GO" id="GO:0070034">
    <property type="term" value="F:telomerase RNA binding"/>
    <property type="evidence" value="ECO:0007669"/>
    <property type="project" value="TreeGrafter"/>
</dbReference>
<protein>
    <recommendedName>
        <fullName evidence="6">DNA/RNA-binding domain-containing protein</fullName>
    </recommendedName>
</protein>
<feature type="compositionally biased region" description="Polar residues" evidence="1">
    <location>
        <begin position="943"/>
        <end position="982"/>
    </location>
</feature>
<dbReference type="PANTHER" id="PTHR15696:SF0">
    <property type="entry name" value="TELOMERASE-BINDING PROTEIN EST1A"/>
    <property type="match status" value="1"/>
</dbReference>
<evidence type="ECO:0008006" key="6">
    <source>
        <dbReference type="Google" id="ProtNLM"/>
    </source>
</evidence>
<keyword evidence="5" id="KW-1185">Reference proteome</keyword>
<feature type="compositionally biased region" description="Low complexity" evidence="1">
    <location>
        <begin position="1096"/>
        <end position="1109"/>
    </location>
</feature>
<dbReference type="STRING" id="61395.A0A1Y1VY98"/>
<dbReference type="GO" id="GO:0042162">
    <property type="term" value="F:telomeric DNA binding"/>
    <property type="evidence" value="ECO:0007669"/>
    <property type="project" value="TreeGrafter"/>
</dbReference>
<dbReference type="GeneID" id="63808675"/>
<feature type="domain" description="Telomerase activating protein Est1-like N-terminal" evidence="3">
    <location>
        <begin position="89"/>
        <end position="255"/>
    </location>
</feature>
<dbReference type="SUPFAM" id="SSF48452">
    <property type="entry name" value="TPR-like"/>
    <property type="match status" value="1"/>
</dbReference>
<feature type="compositionally biased region" description="Low complexity" evidence="1">
    <location>
        <begin position="872"/>
        <end position="882"/>
    </location>
</feature>
<dbReference type="InterPro" id="IPR019458">
    <property type="entry name" value="Est1-like_N"/>
</dbReference>
<dbReference type="Proteomes" id="UP000193922">
    <property type="component" value="Unassembled WGS sequence"/>
</dbReference>
<feature type="region of interest" description="Disordered" evidence="1">
    <location>
        <begin position="757"/>
        <end position="832"/>
    </location>
</feature>
<feature type="compositionally biased region" description="Low complexity" evidence="1">
    <location>
        <begin position="848"/>
        <end position="858"/>
    </location>
</feature>
<feature type="compositionally biased region" description="Basic and acidic residues" evidence="1">
    <location>
        <begin position="778"/>
        <end position="793"/>
    </location>
</feature>
<organism evidence="4 5">
    <name type="scientific">Linderina pennispora</name>
    <dbReference type="NCBI Taxonomy" id="61395"/>
    <lineage>
        <taxon>Eukaryota</taxon>
        <taxon>Fungi</taxon>
        <taxon>Fungi incertae sedis</taxon>
        <taxon>Zoopagomycota</taxon>
        <taxon>Kickxellomycotina</taxon>
        <taxon>Kickxellomycetes</taxon>
        <taxon>Kickxellales</taxon>
        <taxon>Kickxellaceae</taxon>
        <taxon>Linderina</taxon>
    </lineage>
</organism>
<feature type="compositionally biased region" description="Low complexity" evidence="1">
    <location>
        <begin position="797"/>
        <end position="810"/>
    </location>
</feature>
<feature type="compositionally biased region" description="Polar residues" evidence="1">
    <location>
        <begin position="1074"/>
        <end position="1095"/>
    </location>
</feature>
<sequence length="1221" mass="135524">MARTTKRRSRMAGVDNAMNWETSNPESTAQLFQAIKQLTEQIETTGKRDGGKDFFSPSLESQRGQCRDLFRRLIVRNPYSSNRKDLIGKLWFVLIYRVIDHYRVELKGLDGRLSWTPERERLCAEEKKKAASQNRRPRPQLMRESEETLAVVRKQASEIRGRLRTFLQEMAGFLLMLVVELAEQHELVVTGELINTSQFAIDYRALATHAYGYEFVDALHAEARGALSLPRKSAVAIIAQCLVYLGDLSRYRVMYTSRKQTAVMAARTAANSEAEQQQQRDMWWAAKKFYQGAIKLAPHRGQPHNQLAVIYGHDKDYLSTIFGYYRATTAHSRFIASESNMRGMLDNAQRLLSANVPPIPDRPPNAHWFADSQIYPNFTMLRYHLAQYQPSTKSPSDMGTSVMREAMPTKEHVGSIAARVDNAVEKFVRAAKATGTGSLDGEQVMMVQIVHLLELQRLTCFGNIADGSHLPPLNIVRQSANLAVRVAESFCHAISRSIADSRRTWRTLKSEQEVLTKPSRRVIGPLIVSLVMFVSLAVRIKRTKDQDSPHIQRLRTEVFAACERARFVETVSWLKRTMTSVHHTVNRRSQSPEPLQWRSVCRSMAPLAVRLWGEHVACSGQRIEDRMLAGWAMPDGTVWGRVPSSYAEMDISNIGNAALLSEKTEEKALLSRWWQLDCILALAAECLPDMVQTARTVDSRSQMPSGVVSNDMDVDTEEEGVGNSTSADDDADNAMEEDEEEIVFFRGRPQTALDRKVIEEKRPVLPARPPSRLLSPEQKQEQRIQQRRKEYQKHQKQYQQAASSQTAAKTTPLARTLTRSPVERPVNSTPYVPLVDAERDEVIRPAVGQQQGQQHSQQPRVPNAIGSQRVPATASSASSSTTEAFSGSRIAGADEQLAMAGIGGLLQAARAHPQYRSPTALDMPMMPPMIPSASMHGLPGAGHSSSLTSPYANSSAHQSLLGSPVAPSQQHQQQTVVASSMWSPALRPSASQSAIGTTSSVLSPQHQQQPLNNGTDDHNVLEKWQEYAQKLQEQTHYNEQLRQQLRQHMELRDRQLSTQEDDGDATAVSVASMALSQTSQPAKQQTRSFSSNFFSQQQQQQQQPPQQQQLLAGSIAASISQHQQAYMQAMAGGNSGIYPWMQPMSQQQQPPLNLFNPPGRGVGTEIGGAHHPTLLQLSPLSPMHFSMLGSQASAADFAAASTPSASATRAAGSGAAAASQS</sequence>
<proteinExistence type="predicted"/>
<dbReference type="Gene3D" id="1.25.40.10">
    <property type="entry name" value="Tetratricopeptide repeat domain"/>
    <property type="match status" value="1"/>
</dbReference>
<comment type="caution">
    <text evidence="4">The sequence shown here is derived from an EMBL/GenBank/DDBJ whole genome shotgun (WGS) entry which is preliminary data.</text>
</comment>
<feature type="region of interest" description="Disordered" evidence="1">
    <location>
        <begin position="1074"/>
        <end position="1112"/>
    </location>
</feature>
<accession>A0A1Y1VY98</accession>
<dbReference type="Pfam" id="PF10373">
    <property type="entry name" value="EST1_DNA_bind"/>
    <property type="match status" value="1"/>
</dbReference>
<dbReference type="AlphaFoldDB" id="A0A1Y1VY98"/>
<feature type="region of interest" description="Disordered" evidence="1">
    <location>
        <begin position="932"/>
        <end position="1016"/>
    </location>
</feature>
<dbReference type="InterPro" id="IPR011990">
    <property type="entry name" value="TPR-like_helical_dom_sf"/>
</dbReference>
<dbReference type="RefSeq" id="XP_040740240.1">
    <property type="nucleotide sequence ID" value="XM_040892027.1"/>
</dbReference>
<gene>
    <name evidence="4" type="ORF">DL89DRAFT_73553</name>
</gene>
<feature type="compositionally biased region" description="Acidic residues" evidence="1">
    <location>
        <begin position="727"/>
        <end position="737"/>
    </location>
</feature>
<feature type="compositionally biased region" description="Polar residues" evidence="1">
    <location>
        <begin position="695"/>
        <end position="708"/>
    </location>
</feature>
<dbReference type="InterPro" id="IPR018834">
    <property type="entry name" value="DNA/RNA-bd_Est1-type"/>
</dbReference>
<evidence type="ECO:0000313" key="5">
    <source>
        <dbReference type="Proteomes" id="UP000193922"/>
    </source>
</evidence>
<evidence type="ECO:0000313" key="4">
    <source>
        <dbReference type="EMBL" id="ORX66213.1"/>
    </source>
</evidence>
<dbReference type="Pfam" id="PF10374">
    <property type="entry name" value="EST1"/>
    <property type="match status" value="1"/>
</dbReference>
<feature type="region of interest" description="Disordered" evidence="1">
    <location>
        <begin position="846"/>
        <end position="887"/>
    </location>
</feature>
<feature type="compositionally biased region" description="Polar residues" evidence="1">
    <location>
        <begin position="989"/>
        <end position="1014"/>
    </location>
</feature>
<evidence type="ECO:0000259" key="3">
    <source>
        <dbReference type="Pfam" id="PF10374"/>
    </source>
</evidence>
<reference evidence="4 5" key="1">
    <citation type="submission" date="2016-07" db="EMBL/GenBank/DDBJ databases">
        <title>Pervasive Adenine N6-methylation of Active Genes in Fungi.</title>
        <authorList>
            <consortium name="DOE Joint Genome Institute"/>
            <person name="Mondo S.J."/>
            <person name="Dannebaum R.O."/>
            <person name="Kuo R.C."/>
            <person name="Labutti K."/>
            <person name="Haridas S."/>
            <person name="Kuo A."/>
            <person name="Salamov A."/>
            <person name="Ahrendt S.R."/>
            <person name="Lipzen A."/>
            <person name="Sullivan W."/>
            <person name="Andreopoulos W.B."/>
            <person name="Clum A."/>
            <person name="Lindquist E."/>
            <person name="Daum C."/>
            <person name="Ramamoorthy G.K."/>
            <person name="Gryganskyi A."/>
            <person name="Culley D."/>
            <person name="Magnuson J.K."/>
            <person name="James T.Y."/>
            <person name="O'Malley M.A."/>
            <person name="Stajich J.E."/>
            <person name="Spatafora J.W."/>
            <person name="Visel A."/>
            <person name="Grigoriev I.V."/>
        </authorList>
    </citation>
    <scope>NUCLEOTIDE SEQUENCE [LARGE SCALE GENOMIC DNA]</scope>
    <source>
        <strain evidence="4 5">ATCC 12442</strain>
    </source>
</reference>
<dbReference type="GO" id="GO:0005697">
    <property type="term" value="C:telomerase holoenzyme complex"/>
    <property type="evidence" value="ECO:0007669"/>
    <property type="project" value="TreeGrafter"/>
</dbReference>
<dbReference type="GO" id="GO:0000184">
    <property type="term" value="P:nuclear-transcribed mRNA catabolic process, nonsense-mediated decay"/>
    <property type="evidence" value="ECO:0007669"/>
    <property type="project" value="TreeGrafter"/>
</dbReference>
<feature type="region of interest" description="Disordered" evidence="1">
    <location>
        <begin position="1196"/>
        <end position="1221"/>
    </location>
</feature>
<dbReference type="PANTHER" id="PTHR15696">
    <property type="entry name" value="SMG-7 SUPPRESSOR WITH MORPHOLOGICAL EFFECT ON GENITALIA PROTEIN 7"/>
    <property type="match status" value="1"/>
</dbReference>
<feature type="region of interest" description="Disordered" evidence="1">
    <location>
        <begin position="695"/>
        <end position="737"/>
    </location>
</feature>
<feature type="domain" description="DNA/RNA-binding" evidence="2">
    <location>
        <begin position="286"/>
        <end position="354"/>
    </location>
</feature>
<evidence type="ECO:0000256" key="1">
    <source>
        <dbReference type="SAM" id="MobiDB-lite"/>
    </source>
</evidence>